<name>M5FWQ8_DACPD</name>
<accession>M5FWQ8</accession>
<keyword evidence="2" id="KW-1185">Reference proteome</keyword>
<proteinExistence type="predicted"/>
<dbReference type="EMBL" id="JH795875">
    <property type="protein sequence ID" value="EJT97876.1"/>
    <property type="molecule type" value="Genomic_DNA"/>
</dbReference>
<reference evidence="1 2" key="1">
    <citation type="journal article" date="2012" name="Science">
        <title>The Paleozoic origin of enzymatic lignin decomposition reconstructed from 31 fungal genomes.</title>
        <authorList>
            <person name="Floudas D."/>
            <person name="Binder M."/>
            <person name="Riley R."/>
            <person name="Barry K."/>
            <person name="Blanchette R.A."/>
            <person name="Henrissat B."/>
            <person name="Martinez A.T."/>
            <person name="Otillar R."/>
            <person name="Spatafora J.W."/>
            <person name="Yadav J.S."/>
            <person name="Aerts A."/>
            <person name="Benoit I."/>
            <person name="Boyd A."/>
            <person name="Carlson A."/>
            <person name="Copeland A."/>
            <person name="Coutinho P.M."/>
            <person name="de Vries R.P."/>
            <person name="Ferreira P."/>
            <person name="Findley K."/>
            <person name="Foster B."/>
            <person name="Gaskell J."/>
            <person name="Glotzer D."/>
            <person name="Gorecki P."/>
            <person name="Heitman J."/>
            <person name="Hesse C."/>
            <person name="Hori C."/>
            <person name="Igarashi K."/>
            <person name="Jurgens J.A."/>
            <person name="Kallen N."/>
            <person name="Kersten P."/>
            <person name="Kohler A."/>
            <person name="Kuees U."/>
            <person name="Kumar T.K.A."/>
            <person name="Kuo A."/>
            <person name="LaButti K."/>
            <person name="Larrondo L.F."/>
            <person name="Lindquist E."/>
            <person name="Ling A."/>
            <person name="Lombard V."/>
            <person name="Lucas S."/>
            <person name="Lundell T."/>
            <person name="Martin R."/>
            <person name="McLaughlin D.J."/>
            <person name="Morgenstern I."/>
            <person name="Morin E."/>
            <person name="Murat C."/>
            <person name="Nagy L.G."/>
            <person name="Nolan M."/>
            <person name="Ohm R.A."/>
            <person name="Patyshakuliyeva A."/>
            <person name="Rokas A."/>
            <person name="Ruiz-Duenas F.J."/>
            <person name="Sabat G."/>
            <person name="Salamov A."/>
            <person name="Samejima M."/>
            <person name="Schmutz J."/>
            <person name="Slot J.C."/>
            <person name="St John F."/>
            <person name="Stenlid J."/>
            <person name="Sun H."/>
            <person name="Sun S."/>
            <person name="Syed K."/>
            <person name="Tsang A."/>
            <person name="Wiebenga A."/>
            <person name="Young D."/>
            <person name="Pisabarro A."/>
            <person name="Eastwood D.C."/>
            <person name="Martin F."/>
            <person name="Cullen D."/>
            <person name="Grigoriev I.V."/>
            <person name="Hibbett D.S."/>
        </authorList>
    </citation>
    <scope>NUCLEOTIDE SEQUENCE [LARGE SCALE GENOMIC DNA]</scope>
    <source>
        <strain evidence="1 2">DJM-731 SS1</strain>
    </source>
</reference>
<evidence type="ECO:0008006" key="3">
    <source>
        <dbReference type="Google" id="ProtNLM"/>
    </source>
</evidence>
<dbReference type="GeneID" id="63690561"/>
<dbReference type="OrthoDB" id="3821113at2759"/>
<evidence type="ECO:0000313" key="2">
    <source>
        <dbReference type="Proteomes" id="UP000030653"/>
    </source>
</evidence>
<dbReference type="RefSeq" id="XP_040624774.1">
    <property type="nucleotide sequence ID" value="XM_040775499.1"/>
</dbReference>
<protein>
    <recommendedName>
        <fullName evidence="3">IMS import disulfide relay-system CHCH-CHCH-like Cx9C domain-containing protein</fullName>
    </recommendedName>
</protein>
<gene>
    <name evidence="1" type="ORF">DACRYDRAFT_58520</name>
</gene>
<sequence length="94" mass="10294">MTSSSPPPTGRLLVRKLANATKSCAQPVRLSCVHTAKVPNNSFQARAYGACILLTYKDVARDGCKAEFELFKECVQGAVRPYLPGVILDLRLDR</sequence>
<dbReference type="AlphaFoldDB" id="M5FWQ8"/>
<dbReference type="Proteomes" id="UP000030653">
    <property type="component" value="Unassembled WGS sequence"/>
</dbReference>
<dbReference type="HOGENOM" id="CLU_2386094_0_0_1"/>
<evidence type="ECO:0000313" key="1">
    <source>
        <dbReference type="EMBL" id="EJT97876.1"/>
    </source>
</evidence>
<organism evidence="1 2">
    <name type="scientific">Dacryopinax primogenitus (strain DJM 731)</name>
    <name type="common">Brown rot fungus</name>
    <dbReference type="NCBI Taxonomy" id="1858805"/>
    <lineage>
        <taxon>Eukaryota</taxon>
        <taxon>Fungi</taxon>
        <taxon>Dikarya</taxon>
        <taxon>Basidiomycota</taxon>
        <taxon>Agaricomycotina</taxon>
        <taxon>Dacrymycetes</taxon>
        <taxon>Dacrymycetales</taxon>
        <taxon>Dacrymycetaceae</taxon>
        <taxon>Dacryopinax</taxon>
    </lineage>
</organism>